<keyword evidence="4" id="KW-0804">Transcription</keyword>
<evidence type="ECO:0000256" key="2">
    <source>
        <dbReference type="ARBA" id="ARBA00023015"/>
    </source>
</evidence>
<evidence type="ECO:0000256" key="4">
    <source>
        <dbReference type="ARBA" id="ARBA00023163"/>
    </source>
</evidence>
<dbReference type="PROSITE" id="PS50932">
    <property type="entry name" value="HTH_LACI_2"/>
    <property type="match status" value="1"/>
</dbReference>
<evidence type="ECO:0000313" key="6">
    <source>
        <dbReference type="EMBL" id="MCT7374374.1"/>
    </source>
</evidence>
<evidence type="ECO:0000256" key="1">
    <source>
        <dbReference type="ARBA" id="ARBA00022491"/>
    </source>
</evidence>
<dbReference type="InterPro" id="IPR000843">
    <property type="entry name" value="HTH_LacI"/>
</dbReference>
<dbReference type="PANTHER" id="PTHR30146:SF148">
    <property type="entry name" value="HTH-TYPE TRANSCRIPTIONAL REPRESSOR PURR-RELATED"/>
    <property type="match status" value="1"/>
</dbReference>
<name>A0ABT2LMH6_9HYPH</name>
<dbReference type="PANTHER" id="PTHR30146">
    <property type="entry name" value="LACI-RELATED TRANSCRIPTIONAL REPRESSOR"/>
    <property type="match status" value="1"/>
</dbReference>
<comment type="caution">
    <text evidence="6">The sequence shown here is derived from an EMBL/GenBank/DDBJ whole genome shotgun (WGS) entry which is preliminary data.</text>
</comment>
<evidence type="ECO:0000313" key="7">
    <source>
        <dbReference type="Proteomes" id="UP001320831"/>
    </source>
</evidence>
<dbReference type="Proteomes" id="UP001320831">
    <property type="component" value="Unassembled WGS sequence"/>
</dbReference>
<dbReference type="PROSITE" id="PS00356">
    <property type="entry name" value="HTH_LACI_1"/>
    <property type="match status" value="1"/>
</dbReference>
<keyword evidence="1" id="KW-0678">Repressor</keyword>
<proteinExistence type="predicted"/>
<keyword evidence="3 6" id="KW-0238">DNA-binding</keyword>
<sequence>MATIYDVAKTAGVSPKTVSRVLNGDAPVGQGTRKAVEAAIRELGYVPSKAARMMRSNKSGLIGLITGAISNSPEPAEPRGLPDLLIVQGIQKVIADSGKTLMIADTGGLPDRVSHLVQTFLEHRAEGLIYVADYHQQVTLPPLPGGCPLVLANCFDSTGHPAIVPDDRAGQRDIVRKLIESGHRRIGFLTLDRTMVATGLRYQGYRDALAECGILYDDQLVAMAVEIGSESDNTLLNASLNRLLDLADRPTVICCGNDEMAMRVYGLLSSRGIRVPEDISVAGYDNYRIIAETLSPALTTVELPYFAMGQAAAQTLLNLIKGRSDRAETKTLISGPVSWRSSVTARNSVSVLKQKGRNNA</sequence>
<dbReference type="Pfam" id="PF00356">
    <property type="entry name" value="LacI"/>
    <property type="match status" value="1"/>
</dbReference>
<dbReference type="GO" id="GO:0003677">
    <property type="term" value="F:DNA binding"/>
    <property type="evidence" value="ECO:0007669"/>
    <property type="project" value="UniProtKB-KW"/>
</dbReference>
<dbReference type="SMART" id="SM00354">
    <property type="entry name" value="HTH_LACI"/>
    <property type="match status" value="1"/>
</dbReference>
<dbReference type="InterPro" id="IPR028082">
    <property type="entry name" value="Peripla_BP_I"/>
</dbReference>
<dbReference type="SUPFAM" id="SSF47413">
    <property type="entry name" value="lambda repressor-like DNA-binding domains"/>
    <property type="match status" value="1"/>
</dbReference>
<keyword evidence="7" id="KW-1185">Reference proteome</keyword>
<accession>A0ABT2LMH6</accession>
<dbReference type="CDD" id="cd01392">
    <property type="entry name" value="HTH_LacI"/>
    <property type="match status" value="1"/>
</dbReference>
<dbReference type="PRINTS" id="PR00036">
    <property type="entry name" value="HTHLACI"/>
</dbReference>
<gene>
    <name evidence="6" type="ORF">N5A92_04925</name>
</gene>
<dbReference type="EMBL" id="JAOCZP010000001">
    <property type="protein sequence ID" value="MCT7374374.1"/>
    <property type="molecule type" value="Genomic_DNA"/>
</dbReference>
<dbReference type="InterPro" id="IPR046335">
    <property type="entry name" value="LacI/GalR-like_sensor"/>
</dbReference>
<dbReference type="Gene3D" id="3.40.50.2300">
    <property type="match status" value="2"/>
</dbReference>
<organism evidence="6 7">
    <name type="scientific">Chelativorans salis</name>
    <dbReference type="NCBI Taxonomy" id="2978478"/>
    <lineage>
        <taxon>Bacteria</taxon>
        <taxon>Pseudomonadati</taxon>
        <taxon>Pseudomonadota</taxon>
        <taxon>Alphaproteobacteria</taxon>
        <taxon>Hyphomicrobiales</taxon>
        <taxon>Phyllobacteriaceae</taxon>
        <taxon>Chelativorans</taxon>
    </lineage>
</organism>
<keyword evidence="2" id="KW-0805">Transcription regulation</keyword>
<dbReference type="CDD" id="cd06288">
    <property type="entry name" value="PBP1_sucrose_transcription_regulator"/>
    <property type="match status" value="1"/>
</dbReference>
<reference evidence="6 7" key="1">
    <citation type="submission" date="2022-09" db="EMBL/GenBank/DDBJ databases">
        <title>Chelativorans salina sp. nov., a novel slightly halophilic bacterium isolated from a saline lake sediment enrichment.</title>
        <authorList>
            <person name="Gao L."/>
            <person name="Fang B.-Z."/>
            <person name="Li W.-J."/>
        </authorList>
    </citation>
    <scope>NUCLEOTIDE SEQUENCE [LARGE SCALE GENOMIC DNA]</scope>
    <source>
        <strain evidence="6 7">EGI FJ00035</strain>
    </source>
</reference>
<protein>
    <submittedName>
        <fullName evidence="6">LacI family DNA-binding transcriptional regulator</fullName>
    </submittedName>
</protein>
<evidence type="ECO:0000259" key="5">
    <source>
        <dbReference type="PROSITE" id="PS50932"/>
    </source>
</evidence>
<dbReference type="RefSeq" id="WP_260900762.1">
    <property type="nucleotide sequence ID" value="NZ_JAOCZP010000001.1"/>
</dbReference>
<dbReference type="Gene3D" id="1.10.260.40">
    <property type="entry name" value="lambda repressor-like DNA-binding domains"/>
    <property type="match status" value="1"/>
</dbReference>
<evidence type="ECO:0000256" key="3">
    <source>
        <dbReference type="ARBA" id="ARBA00023125"/>
    </source>
</evidence>
<feature type="domain" description="HTH lacI-type" evidence="5">
    <location>
        <begin position="2"/>
        <end position="56"/>
    </location>
</feature>
<dbReference type="SUPFAM" id="SSF53822">
    <property type="entry name" value="Periplasmic binding protein-like I"/>
    <property type="match status" value="1"/>
</dbReference>
<dbReference type="Pfam" id="PF13377">
    <property type="entry name" value="Peripla_BP_3"/>
    <property type="match status" value="1"/>
</dbReference>
<dbReference type="InterPro" id="IPR010982">
    <property type="entry name" value="Lambda_DNA-bd_dom_sf"/>
</dbReference>